<dbReference type="PANTHER" id="PTHR11557">
    <property type="entry name" value="PORPHOBILINOGEN DEAMINASE"/>
    <property type="match status" value="1"/>
</dbReference>
<comment type="pathway">
    <text evidence="2">Porphyrin-containing compound metabolism; protoporphyrin-IX biosynthesis; coproporphyrinogen-III from 5-aminolevulinate: step 2/4.</text>
</comment>
<dbReference type="FunFam" id="3.40.190.10:FF:000004">
    <property type="entry name" value="Porphobilinogen deaminase"/>
    <property type="match status" value="1"/>
</dbReference>
<comment type="function">
    <text evidence="1 8">Tetrapolymerization of the monopyrrole PBG into the hydroxymethylbilane pre-uroporphyrinogen in several discrete steps.</text>
</comment>
<dbReference type="InterPro" id="IPR022419">
    <property type="entry name" value="Porphobilin_deaminase_cofac_BS"/>
</dbReference>
<dbReference type="InterPro" id="IPR022417">
    <property type="entry name" value="Porphobilin_deaminase_N"/>
</dbReference>
<dbReference type="GO" id="GO:0006782">
    <property type="term" value="P:protoporphyrinogen IX biosynthetic process"/>
    <property type="evidence" value="ECO:0007669"/>
    <property type="project" value="UniProtKB-UniRule"/>
</dbReference>
<protein>
    <recommendedName>
        <fullName evidence="8">Porphobilinogen deaminase</fullName>
        <shortName evidence="8">PBG</shortName>
        <ecNumber evidence="8">2.5.1.61</ecNumber>
    </recommendedName>
    <alternativeName>
        <fullName evidence="8">Hydroxymethylbilane synthase</fullName>
        <shortName evidence="8">HMBS</shortName>
    </alternativeName>
    <alternativeName>
        <fullName evidence="8">Pre-uroporphyrinogen synthase</fullName>
    </alternativeName>
</protein>
<evidence type="ECO:0000313" key="12">
    <source>
        <dbReference type="Proteomes" id="UP000214610"/>
    </source>
</evidence>
<dbReference type="FunFam" id="3.40.190.10:FF:000005">
    <property type="entry name" value="Porphobilinogen deaminase"/>
    <property type="match status" value="1"/>
</dbReference>
<keyword evidence="6 8" id="KW-0627">Porphyrin biosynthesis</keyword>
<dbReference type="PANTHER" id="PTHR11557:SF0">
    <property type="entry name" value="PORPHOBILINOGEN DEAMINASE"/>
    <property type="match status" value="1"/>
</dbReference>
<evidence type="ECO:0000256" key="1">
    <source>
        <dbReference type="ARBA" id="ARBA00002869"/>
    </source>
</evidence>
<dbReference type="UniPathway" id="UPA00251">
    <property type="reaction ID" value="UER00319"/>
</dbReference>
<dbReference type="AlphaFoldDB" id="A0A227KSW0"/>
<evidence type="ECO:0000256" key="7">
    <source>
        <dbReference type="ARBA" id="ARBA00048169"/>
    </source>
</evidence>
<comment type="similarity">
    <text evidence="3 8">Belongs to the HMBS family.</text>
</comment>
<evidence type="ECO:0000256" key="6">
    <source>
        <dbReference type="ARBA" id="ARBA00023244"/>
    </source>
</evidence>
<keyword evidence="12" id="KW-1185">Reference proteome</keyword>
<dbReference type="GeneID" id="78363127"/>
<dbReference type="GO" id="GO:0004418">
    <property type="term" value="F:hydroxymethylbilane synthase activity"/>
    <property type="evidence" value="ECO:0007669"/>
    <property type="project" value="UniProtKB-UniRule"/>
</dbReference>
<dbReference type="HAMAP" id="MF_00260">
    <property type="entry name" value="Porphobil_deam"/>
    <property type="match status" value="1"/>
</dbReference>
<comment type="caution">
    <text evidence="11">The sequence shown here is derived from an EMBL/GenBank/DDBJ whole genome shotgun (WGS) entry which is preliminary data.</text>
</comment>
<dbReference type="Pfam" id="PF01379">
    <property type="entry name" value="Porphobil_deam"/>
    <property type="match status" value="1"/>
</dbReference>
<dbReference type="Proteomes" id="UP000214610">
    <property type="component" value="Unassembled WGS sequence"/>
</dbReference>
<gene>
    <name evidence="8" type="primary">hemC</name>
    <name evidence="11" type="ORF">ADH67_01135</name>
</gene>
<feature type="modified residue" description="S-(dipyrrolylmethanemethyl)cysteine" evidence="8">
    <location>
        <position position="242"/>
    </location>
</feature>
<evidence type="ECO:0000313" key="11">
    <source>
        <dbReference type="EMBL" id="OXE50937.1"/>
    </source>
</evidence>
<feature type="domain" description="Porphobilinogen deaminase C-terminal" evidence="10">
    <location>
        <begin position="226"/>
        <end position="290"/>
    </location>
</feature>
<dbReference type="SUPFAM" id="SSF54782">
    <property type="entry name" value="Porphobilinogen deaminase (hydroxymethylbilane synthase), C-terminal domain"/>
    <property type="match status" value="1"/>
</dbReference>
<evidence type="ECO:0000259" key="9">
    <source>
        <dbReference type="Pfam" id="PF01379"/>
    </source>
</evidence>
<dbReference type="NCBIfam" id="TIGR00212">
    <property type="entry name" value="hemC"/>
    <property type="match status" value="1"/>
</dbReference>
<sequence length="310" mass="34146">MTSKKCVIATRESPLALWQTKFVQSLLKEKYPDLDVELLGITTKGDKILDVTLSKIGGKGLFVKELEVAMLEKKADLAVHSLKDVPMVLPEEFELGAVLKREDPRDAFVSSKYNSLEEMPYNAVVGTASLRRELIIRARFPHLKVKTIRGNVGTRLAKLDNGEFDALVMATAGLKRLGMTDRIKTIIPAPLSLPSPGQGAIGIEIRKGDKETAELISFLNNEETRLCTRAEREVSRALGGSCQVPLAAYATIDGDQMHLRALVGNHKTGEHIKADVFGPANEPEKNAQKALRILRENGAEELLKEVLEEK</sequence>
<evidence type="ECO:0000256" key="2">
    <source>
        <dbReference type="ARBA" id="ARBA00004735"/>
    </source>
</evidence>
<dbReference type="SUPFAM" id="SSF53850">
    <property type="entry name" value="Periplasmic binding protein-like II"/>
    <property type="match status" value="1"/>
</dbReference>
<comment type="cofactor">
    <cofactor evidence="8">
        <name>dipyrromethane</name>
        <dbReference type="ChEBI" id="CHEBI:60342"/>
    </cofactor>
    <text evidence="8">Binds 1 dipyrromethane group covalently.</text>
</comment>
<reference evidence="12" key="1">
    <citation type="submission" date="2017-05" db="EMBL/GenBank/DDBJ databases">
        <title>Improved OligoMM genomes.</title>
        <authorList>
            <person name="Garzetti D."/>
        </authorList>
    </citation>
    <scope>NUCLEOTIDE SEQUENCE [LARGE SCALE GENOMIC DNA]</scope>
    <source>
        <strain evidence="12">YL45</strain>
    </source>
</reference>
<evidence type="ECO:0000259" key="10">
    <source>
        <dbReference type="Pfam" id="PF03900"/>
    </source>
</evidence>
<dbReference type="Pfam" id="PF03900">
    <property type="entry name" value="Porphobil_deamC"/>
    <property type="match status" value="1"/>
</dbReference>
<evidence type="ECO:0000256" key="4">
    <source>
        <dbReference type="ARBA" id="ARBA00011245"/>
    </source>
</evidence>
<dbReference type="CDD" id="cd13646">
    <property type="entry name" value="PBP2_EcHMBS_like"/>
    <property type="match status" value="1"/>
</dbReference>
<dbReference type="EMBL" id="NHMP01000001">
    <property type="protein sequence ID" value="OXE50937.1"/>
    <property type="molecule type" value="Genomic_DNA"/>
</dbReference>
<dbReference type="InterPro" id="IPR036803">
    <property type="entry name" value="Porphobilinogen_deaminase_C_sf"/>
</dbReference>
<dbReference type="InterPro" id="IPR000860">
    <property type="entry name" value="HemC"/>
</dbReference>
<dbReference type="Gene3D" id="3.40.190.10">
    <property type="entry name" value="Periplasmic binding protein-like II"/>
    <property type="match status" value="2"/>
</dbReference>
<dbReference type="Gene3D" id="3.30.160.40">
    <property type="entry name" value="Porphobilinogen deaminase, C-terminal domain"/>
    <property type="match status" value="1"/>
</dbReference>
<comment type="catalytic activity">
    <reaction evidence="7 8">
        <text>4 porphobilinogen + H2O = hydroxymethylbilane + 4 NH4(+)</text>
        <dbReference type="Rhea" id="RHEA:13185"/>
        <dbReference type="ChEBI" id="CHEBI:15377"/>
        <dbReference type="ChEBI" id="CHEBI:28938"/>
        <dbReference type="ChEBI" id="CHEBI:57845"/>
        <dbReference type="ChEBI" id="CHEBI:58126"/>
        <dbReference type="EC" id="2.5.1.61"/>
    </reaction>
</comment>
<evidence type="ECO:0000256" key="8">
    <source>
        <dbReference type="HAMAP-Rule" id="MF_00260"/>
    </source>
</evidence>
<comment type="subunit">
    <text evidence="4 8">Monomer.</text>
</comment>
<dbReference type="RefSeq" id="WP_066590873.1">
    <property type="nucleotide sequence ID" value="NZ_CAJTBZ010000023.1"/>
</dbReference>
<dbReference type="PROSITE" id="PS00533">
    <property type="entry name" value="PORPHOBILINOGEN_DEAM"/>
    <property type="match status" value="1"/>
</dbReference>
<name>A0A227KSW0_9BURK</name>
<dbReference type="PRINTS" id="PR00151">
    <property type="entry name" value="PORPHBDMNASE"/>
</dbReference>
<keyword evidence="5 8" id="KW-0808">Transferase</keyword>
<evidence type="ECO:0000256" key="3">
    <source>
        <dbReference type="ARBA" id="ARBA00005638"/>
    </source>
</evidence>
<evidence type="ECO:0000256" key="5">
    <source>
        <dbReference type="ARBA" id="ARBA00022679"/>
    </source>
</evidence>
<proteinExistence type="inferred from homology"/>
<feature type="domain" description="Porphobilinogen deaminase N-terminal" evidence="9">
    <location>
        <begin position="7"/>
        <end position="213"/>
    </location>
</feature>
<organism evidence="11 12">
    <name type="scientific">Turicimonas muris</name>
    <dbReference type="NCBI Taxonomy" id="1796652"/>
    <lineage>
        <taxon>Bacteria</taxon>
        <taxon>Pseudomonadati</taxon>
        <taxon>Pseudomonadota</taxon>
        <taxon>Betaproteobacteria</taxon>
        <taxon>Burkholderiales</taxon>
        <taxon>Sutterellaceae</taxon>
        <taxon>Turicimonas</taxon>
    </lineage>
</organism>
<dbReference type="InterPro" id="IPR022418">
    <property type="entry name" value="Porphobilinogen_deaminase_C"/>
</dbReference>
<dbReference type="EC" id="2.5.1.61" evidence="8"/>
<dbReference type="PIRSF" id="PIRSF001438">
    <property type="entry name" value="4pyrrol_synth_OHMeBilane_synth"/>
    <property type="match status" value="1"/>
</dbReference>
<dbReference type="GO" id="GO:0005737">
    <property type="term" value="C:cytoplasm"/>
    <property type="evidence" value="ECO:0007669"/>
    <property type="project" value="UniProtKB-UniRule"/>
</dbReference>
<comment type="miscellaneous">
    <text evidence="8">The porphobilinogen subunits are added to the dipyrromethane group.</text>
</comment>
<accession>A0A227KSW0</accession>